<dbReference type="InterPro" id="IPR005119">
    <property type="entry name" value="LysR_subst-bd"/>
</dbReference>
<dbReference type="Gene3D" id="1.10.10.10">
    <property type="entry name" value="Winged helix-like DNA-binding domain superfamily/Winged helix DNA-binding domain"/>
    <property type="match status" value="1"/>
</dbReference>
<dbReference type="Pfam" id="PF00126">
    <property type="entry name" value="HTH_1"/>
    <property type="match status" value="1"/>
</dbReference>
<dbReference type="RefSeq" id="WP_140042328.1">
    <property type="nucleotide sequence ID" value="NZ_CP041016.1"/>
</dbReference>
<dbReference type="AlphaFoldDB" id="A0A5B8CGF3"/>
<evidence type="ECO:0000256" key="3">
    <source>
        <dbReference type="ARBA" id="ARBA00023125"/>
    </source>
</evidence>
<gene>
    <name evidence="6" type="ORF">FIL70_11535</name>
</gene>
<dbReference type="InterPro" id="IPR036390">
    <property type="entry name" value="WH_DNA-bd_sf"/>
</dbReference>
<evidence type="ECO:0000256" key="2">
    <source>
        <dbReference type="ARBA" id="ARBA00023015"/>
    </source>
</evidence>
<dbReference type="GO" id="GO:0003677">
    <property type="term" value="F:DNA binding"/>
    <property type="evidence" value="ECO:0007669"/>
    <property type="project" value="UniProtKB-KW"/>
</dbReference>
<evidence type="ECO:0000313" key="6">
    <source>
        <dbReference type="EMBL" id="QDC37762.1"/>
    </source>
</evidence>
<evidence type="ECO:0000256" key="1">
    <source>
        <dbReference type="ARBA" id="ARBA00009437"/>
    </source>
</evidence>
<dbReference type="Proteomes" id="UP000311469">
    <property type="component" value="Chromosome cSF1"/>
</dbReference>
<dbReference type="GO" id="GO:0005829">
    <property type="term" value="C:cytosol"/>
    <property type="evidence" value="ECO:0007669"/>
    <property type="project" value="TreeGrafter"/>
</dbReference>
<keyword evidence="2" id="KW-0805">Transcription regulation</keyword>
<keyword evidence="4" id="KW-0804">Transcription</keyword>
<dbReference type="PANTHER" id="PTHR30419:SF8">
    <property type="entry name" value="NITROGEN ASSIMILATION TRANSCRIPTIONAL ACTIVATOR-RELATED"/>
    <property type="match status" value="1"/>
</dbReference>
<evidence type="ECO:0000313" key="7">
    <source>
        <dbReference type="Proteomes" id="UP000311469"/>
    </source>
</evidence>
<dbReference type="PROSITE" id="PS50931">
    <property type="entry name" value="HTH_LYSR"/>
    <property type="match status" value="1"/>
</dbReference>
<dbReference type="Pfam" id="PF03466">
    <property type="entry name" value="LysR_substrate"/>
    <property type="match status" value="1"/>
</dbReference>
<feature type="domain" description="HTH lysR-type" evidence="5">
    <location>
        <begin position="6"/>
        <end position="63"/>
    </location>
</feature>
<dbReference type="InterPro" id="IPR036388">
    <property type="entry name" value="WH-like_DNA-bd_sf"/>
</dbReference>
<accession>A0A5B8CGF3</accession>
<dbReference type="InterPro" id="IPR050950">
    <property type="entry name" value="HTH-type_LysR_regulators"/>
</dbReference>
<dbReference type="InterPro" id="IPR000847">
    <property type="entry name" value="LysR_HTH_N"/>
</dbReference>
<dbReference type="FunFam" id="1.10.10.10:FF:000001">
    <property type="entry name" value="LysR family transcriptional regulator"/>
    <property type="match status" value="1"/>
</dbReference>
<proteinExistence type="inferred from homology"/>
<protein>
    <submittedName>
        <fullName evidence="6">LysR family transcriptional regulator</fullName>
    </submittedName>
</protein>
<name>A0A5B8CGF3_SPHSA</name>
<dbReference type="EMBL" id="CP041016">
    <property type="protein sequence ID" value="QDC37762.1"/>
    <property type="molecule type" value="Genomic_DNA"/>
</dbReference>
<dbReference type="GO" id="GO:0003700">
    <property type="term" value="F:DNA-binding transcription factor activity"/>
    <property type="evidence" value="ECO:0007669"/>
    <property type="project" value="InterPro"/>
</dbReference>
<evidence type="ECO:0000256" key="4">
    <source>
        <dbReference type="ARBA" id="ARBA00023163"/>
    </source>
</evidence>
<dbReference type="Gene3D" id="3.40.190.290">
    <property type="match status" value="1"/>
</dbReference>
<evidence type="ECO:0000259" key="5">
    <source>
        <dbReference type="PROSITE" id="PS50931"/>
    </source>
</evidence>
<dbReference type="SUPFAM" id="SSF53850">
    <property type="entry name" value="Periplasmic binding protein-like II"/>
    <property type="match status" value="1"/>
</dbReference>
<keyword evidence="3" id="KW-0238">DNA-binding</keyword>
<dbReference type="PANTHER" id="PTHR30419">
    <property type="entry name" value="HTH-TYPE TRANSCRIPTIONAL REGULATOR YBHD"/>
    <property type="match status" value="1"/>
</dbReference>
<organism evidence="6 7">
    <name type="scientific">Sphingobium fuliginis ATCC 27551</name>
    <dbReference type="NCBI Taxonomy" id="1208342"/>
    <lineage>
        <taxon>Bacteria</taxon>
        <taxon>Pseudomonadati</taxon>
        <taxon>Pseudomonadota</taxon>
        <taxon>Alphaproteobacteria</taxon>
        <taxon>Sphingomonadales</taxon>
        <taxon>Sphingomonadaceae</taxon>
        <taxon>Sphingobium</taxon>
    </lineage>
</organism>
<dbReference type="SUPFAM" id="SSF46785">
    <property type="entry name" value="Winged helix' DNA-binding domain"/>
    <property type="match status" value="1"/>
</dbReference>
<sequence>MTNDNRDLSGLQLFVRIAESGSLSKTAQMLQTTQPVISRRIAAVESAWGGQLFHRTGRGVVLTELGERALPKARELLEQADLLAAQISRTKSMPSGVVRIATLPSVASLIVQPLLENIHQRQSDVRVEIVEGDTGQIEEWHTEGRFDLSIFYRYGRPQQLETPLATVESCLVGRADDPLLDVQTISFHQLNGLTLALPPRPNSTRNILDLVSSRQGVEMNVVIEPTSLSLQALVAQQKGHYTVLPRFAVQQEIDNGLLKAVPIIDPPLVRIIVASQALNRPFGVVAREIFTFIQGVVRKAIPT</sequence>
<comment type="similarity">
    <text evidence="1">Belongs to the LysR transcriptional regulatory family.</text>
</comment>
<reference evidence="6 7" key="1">
    <citation type="submission" date="2019-06" db="EMBL/GenBank/DDBJ databases">
        <title>Genome organization and adaptive potential of archetypical organophosphate degarding Sphingobium fuliginis ATCC 27551.</title>
        <authorList>
            <person name="Sarwar A."/>
            <person name="Parthasarathy S."/>
            <person name="Singh C."/>
            <person name="Siddavattam D."/>
        </authorList>
    </citation>
    <scope>NUCLEOTIDE SEQUENCE [LARGE SCALE GENOMIC DNA]</scope>
    <source>
        <strain evidence="6 7">ATCC 27551</strain>
    </source>
</reference>
<dbReference type="KEGG" id="sufl:FIL70_11535"/>